<dbReference type="PANTHER" id="PTHR28605:SF1">
    <property type="entry name" value="CHROMOSOME TRANSMISSION FIDELITY FACTOR 8"/>
    <property type="match status" value="1"/>
</dbReference>
<gene>
    <name evidence="7" type="ORF">PACLA_8A026797</name>
</gene>
<dbReference type="InterPro" id="IPR018607">
    <property type="entry name" value="Ctf8"/>
</dbReference>
<sequence length="115" mass="12954">MVQIILNYNPAEKDWMIVELQGILESSQTGGYNGLPIGDLHFDEKGQPLLIIGHHLLSGKVVTLEKPFAVLKKLKIVDEESESTSTEYTVQALVRKKIIFKTRPKPIIVKKNSEK</sequence>
<evidence type="ECO:0000256" key="6">
    <source>
        <dbReference type="ARBA" id="ARBA00038447"/>
    </source>
</evidence>
<dbReference type="GO" id="GO:0006260">
    <property type="term" value="P:DNA replication"/>
    <property type="evidence" value="ECO:0007669"/>
    <property type="project" value="UniProtKB-KW"/>
</dbReference>
<evidence type="ECO:0000256" key="3">
    <source>
        <dbReference type="ARBA" id="ARBA00023125"/>
    </source>
</evidence>
<dbReference type="OrthoDB" id="121932at2759"/>
<evidence type="ECO:0000256" key="2">
    <source>
        <dbReference type="ARBA" id="ARBA00022705"/>
    </source>
</evidence>
<dbReference type="EMBL" id="CACRXK020001301">
    <property type="protein sequence ID" value="CAB3988278.1"/>
    <property type="molecule type" value="Genomic_DNA"/>
</dbReference>
<organism evidence="7 8">
    <name type="scientific">Paramuricea clavata</name>
    <name type="common">Red gorgonian</name>
    <name type="synonym">Violescent sea-whip</name>
    <dbReference type="NCBI Taxonomy" id="317549"/>
    <lineage>
        <taxon>Eukaryota</taxon>
        <taxon>Metazoa</taxon>
        <taxon>Cnidaria</taxon>
        <taxon>Anthozoa</taxon>
        <taxon>Octocorallia</taxon>
        <taxon>Malacalcyonacea</taxon>
        <taxon>Plexauridae</taxon>
        <taxon>Paramuricea</taxon>
    </lineage>
</organism>
<comment type="subcellular location">
    <subcellularLocation>
        <location evidence="1">Nucleus</location>
    </subcellularLocation>
</comment>
<dbReference type="AlphaFoldDB" id="A0A6S7G8J0"/>
<dbReference type="Proteomes" id="UP001152795">
    <property type="component" value="Unassembled WGS sequence"/>
</dbReference>
<dbReference type="GO" id="GO:0007064">
    <property type="term" value="P:mitotic sister chromatid cohesion"/>
    <property type="evidence" value="ECO:0007669"/>
    <property type="project" value="InterPro"/>
</dbReference>
<keyword evidence="8" id="KW-1185">Reference proteome</keyword>
<keyword evidence="3" id="KW-0238">DNA-binding</keyword>
<proteinExistence type="inferred from homology"/>
<protein>
    <submittedName>
        <fullName evidence="7">Chromosome transmission fidelity 8 homolog</fullName>
    </submittedName>
</protein>
<comment type="similarity">
    <text evidence="6">Belongs to the CTF8 family.</text>
</comment>
<keyword evidence="5" id="KW-0131">Cell cycle</keyword>
<comment type="caution">
    <text evidence="7">The sequence shown here is derived from an EMBL/GenBank/DDBJ whole genome shotgun (WGS) entry which is preliminary data.</text>
</comment>
<name>A0A6S7G8J0_PARCT</name>
<dbReference type="PANTHER" id="PTHR28605">
    <property type="entry name" value="CTF8, CHROMOSOME TRANSMISSION FIDELITY FACTOR 8 HOMOLOG (S. CEREVISIAE)"/>
    <property type="match status" value="1"/>
</dbReference>
<keyword evidence="2" id="KW-0235">DNA replication</keyword>
<evidence type="ECO:0000256" key="4">
    <source>
        <dbReference type="ARBA" id="ARBA00023242"/>
    </source>
</evidence>
<reference evidence="7" key="1">
    <citation type="submission" date="2020-04" db="EMBL/GenBank/DDBJ databases">
        <authorList>
            <person name="Alioto T."/>
            <person name="Alioto T."/>
            <person name="Gomez Garrido J."/>
        </authorList>
    </citation>
    <scope>NUCLEOTIDE SEQUENCE</scope>
    <source>
        <strain evidence="7">A484AB</strain>
    </source>
</reference>
<keyword evidence="4" id="KW-0539">Nucleus</keyword>
<evidence type="ECO:0000256" key="5">
    <source>
        <dbReference type="ARBA" id="ARBA00023306"/>
    </source>
</evidence>
<evidence type="ECO:0000256" key="1">
    <source>
        <dbReference type="ARBA" id="ARBA00004123"/>
    </source>
</evidence>
<accession>A0A6S7G8J0</accession>
<evidence type="ECO:0000313" key="7">
    <source>
        <dbReference type="EMBL" id="CAB3988278.1"/>
    </source>
</evidence>
<dbReference type="GO" id="GO:0003677">
    <property type="term" value="F:DNA binding"/>
    <property type="evidence" value="ECO:0007669"/>
    <property type="project" value="UniProtKB-KW"/>
</dbReference>
<evidence type="ECO:0000313" key="8">
    <source>
        <dbReference type="Proteomes" id="UP001152795"/>
    </source>
</evidence>
<dbReference type="GO" id="GO:0031390">
    <property type="term" value="C:Ctf18 RFC-like complex"/>
    <property type="evidence" value="ECO:0007669"/>
    <property type="project" value="InterPro"/>
</dbReference>
<dbReference type="Pfam" id="PF09696">
    <property type="entry name" value="Ctf8"/>
    <property type="match status" value="1"/>
</dbReference>